<dbReference type="GO" id="GO:0102276">
    <property type="term" value="F:2-oxoglutarate oxygenase/decarboxylase (ethylene-forming) activity"/>
    <property type="evidence" value="ECO:0007669"/>
    <property type="project" value="UniProtKB-EC"/>
</dbReference>
<dbReference type="PANTHER" id="PTHR47990">
    <property type="entry name" value="2-OXOGLUTARATE (2OG) AND FE(II)-DEPENDENT OXYGENASE SUPERFAMILY PROTEIN-RELATED"/>
    <property type="match status" value="1"/>
</dbReference>
<evidence type="ECO:0000256" key="6">
    <source>
        <dbReference type="ARBA" id="ARBA00022666"/>
    </source>
</evidence>
<evidence type="ECO:0000313" key="14">
    <source>
        <dbReference type="Proteomes" id="UP000001302"/>
    </source>
</evidence>
<dbReference type="SUPFAM" id="SSF51197">
    <property type="entry name" value="Clavaminate synthase-like"/>
    <property type="match status" value="1"/>
</dbReference>
<evidence type="ECO:0000256" key="2">
    <source>
        <dbReference type="ARBA" id="ARBA00004767"/>
    </source>
</evidence>
<organism evidence="13 14">
    <name type="scientific">Parvularcula bermudensis (strain ATCC BAA-594 / HTCC2503 / KCTC 12087)</name>
    <dbReference type="NCBI Taxonomy" id="314260"/>
    <lineage>
        <taxon>Bacteria</taxon>
        <taxon>Pseudomonadati</taxon>
        <taxon>Pseudomonadota</taxon>
        <taxon>Alphaproteobacteria</taxon>
        <taxon>Parvularculales</taxon>
        <taxon>Parvularculaceae</taxon>
        <taxon>Parvularcula</taxon>
    </lineage>
</organism>
<evidence type="ECO:0000256" key="1">
    <source>
        <dbReference type="ARBA" id="ARBA00001954"/>
    </source>
</evidence>
<dbReference type="InterPro" id="IPR026992">
    <property type="entry name" value="DIOX_N"/>
</dbReference>
<dbReference type="GO" id="GO:0046872">
    <property type="term" value="F:metal ion binding"/>
    <property type="evidence" value="ECO:0007669"/>
    <property type="project" value="UniProtKB-KW"/>
</dbReference>
<evidence type="ECO:0000256" key="4">
    <source>
        <dbReference type="ARBA" id="ARBA00012531"/>
    </source>
</evidence>
<sequence length="300" mass="32310">MADPQTLSFADALEGDRADRAAFASALVQSLKDTGFVILIDHGIDLTRLNDVYETVAAFFAQAEDDKARFIVGRDGQRGYTPFGRESAKDTAIPDLKEFWHVGREAVAPNVWPDHPPAFRSEISWLYEALDATGHGLLAALEEGLGVGAGDLTRLAEGGNSVLRLLHYPPVTATAPPGSLRAAAHEDINLITLLVAASAEGLELLSRDGEWRAIDAPPDALIVDSGDMLARLTNGFLPATTHRVVRPRTVNRSRYSLPYFLHPRPDALLACLDGFRDGSEAPPILAADFLAQRLAAIGLT</sequence>
<dbReference type="eggNOG" id="COG3491">
    <property type="taxonomic scope" value="Bacteria"/>
</dbReference>
<reference evidence="13 14" key="2">
    <citation type="journal article" date="2011" name="J. Bacteriol.">
        <title>Complete genome sequence of strain HTCC2503T of Parvularcula bermudensis, the type species of the order "Parvularculales" in the class Alphaproteobacteria.</title>
        <authorList>
            <person name="Oh H.M."/>
            <person name="Kang I."/>
            <person name="Vergin K.L."/>
            <person name="Kang D."/>
            <person name="Rhee K.H."/>
            <person name="Giovannoni S.J."/>
            <person name="Cho J.C."/>
        </authorList>
    </citation>
    <scope>NUCLEOTIDE SEQUENCE [LARGE SCALE GENOMIC DNA]</scope>
    <source>
        <strain evidence="14">ATCC BAA-594 / HTCC2503 / KCTC 12087</strain>
    </source>
</reference>
<comment type="pathway">
    <text evidence="2">Alkene biosynthesis; ethylene biosynthesis via 2-oxoglutarate.</text>
</comment>
<comment type="cofactor">
    <cofactor evidence="1">
        <name>Fe(2+)</name>
        <dbReference type="ChEBI" id="CHEBI:29033"/>
    </cofactor>
</comment>
<dbReference type="InterPro" id="IPR044861">
    <property type="entry name" value="IPNS-like_FE2OG_OXY"/>
</dbReference>
<dbReference type="STRING" id="314260.PB2503_06897"/>
<evidence type="ECO:0000256" key="11">
    <source>
        <dbReference type="RuleBase" id="RU003682"/>
    </source>
</evidence>
<keyword evidence="11" id="KW-0408">Iron</keyword>
<proteinExistence type="inferred from homology"/>
<evidence type="ECO:0000256" key="8">
    <source>
        <dbReference type="ARBA" id="ARBA00031282"/>
    </source>
</evidence>
<evidence type="ECO:0000256" key="7">
    <source>
        <dbReference type="ARBA" id="ARBA00031011"/>
    </source>
</evidence>
<comment type="similarity">
    <text evidence="11">Belongs to the iron/ascorbate-dependent oxidoreductase family.</text>
</comment>
<dbReference type="InterPro" id="IPR050231">
    <property type="entry name" value="Iron_ascorbate_oxido_reductase"/>
</dbReference>
<reference evidence="14" key="1">
    <citation type="submission" date="2010-08" db="EMBL/GenBank/DDBJ databases">
        <title>Genome sequence of Parvularcula bermudensis HTCC2503.</title>
        <authorList>
            <person name="Kang D.-M."/>
            <person name="Oh H.-M."/>
            <person name="Cho J.-C."/>
        </authorList>
    </citation>
    <scope>NUCLEOTIDE SEQUENCE [LARGE SCALE GENOMIC DNA]</scope>
    <source>
        <strain evidence="14">ATCC BAA-594 / HTCC2503 / KCTC 12087</strain>
    </source>
</reference>
<dbReference type="EMBL" id="CP002156">
    <property type="protein sequence ID" value="ADM09445.1"/>
    <property type="molecule type" value="Genomic_DNA"/>
</dbReference>
<protein>
    <recommendedName>
        <fullName evidence="5">2-oxoglutarate-dependent ethylene/succinate-forming enzyme</fullName>
        <ecNumber evidence="4">1.13.12.19</ecNumber>
        <ecNumber evidence="3">1.14.20.7</ecNumber>
    </recommendedName>
    <alternativeName>
        <fullName evidence="7">2-oxoglutarate dioxygenase (ethylene-forming)</fullName>
    </alternativeName>
    <alternativeName>
        <fullName evidence="8">2-oxoglutarate/L-arginine monooxygenase/decarboxylase (succinate-forming)</fullName>
    </alternativeName>
</protein>
<dbReference type="Pfam" id="PF03171">
    <property type="entry name" value="2OG-FeII_Oxy"/>
    <property type="match status" value="1"/>
</dbReference>
<dbReference type="InterPro" id="IPR005123">
    <property type="entry name" value="Oxoglu/Fe-dep_dioxygenase_dom"/>
</dbReference>
<gene>
    <name evidence="13" type="ordered locus">PB2503_06897</name>
</gene>
<comment type="catalytic activity">
    <reaction evidence="9">
        <text>2-oxoglutarate + O2 + 2 H(+) = ethene + 3 CO2 + H2O</text>
        <dbReference type="Rhea" id="RHEA:31523"/>
        <dbReference type="ChEBI" id="CHEBI:15377"/>
        <dbReference type="ChEBI" id="CHEBI:15378"/>
        <dbReference type="ChEBI" id="CHEBI:15379"/>
        <dbReference type="ChEBI" id="CHEBI:16526"/>
        <dbReference type="ChEBI" id="CHEBI:16810"/>
        <dbReference type="ChEBI" id="CHEBI:18153"/>
        <dbReference type="EC" id="1.13.12.19"/>
    </reaction>
</comment>
<evidence type="ECO:0000256" key="9">
    <source>
        <dbReference type="ARBA" id="ARBA00047725"/>
    </source>
</evidence>
<evidence type="ECO:0000256" key="3">
    <source>
        <dbReference type="ARBA" id="ARBA00012293"/>
    </source>
</evidence>
<dbReference type="Gene3D" id="2.60.120.330">
    <property type="entry name" value="B-lactam Antibiotic, Isopenicillin N Synthase, Chain"/>
    <property type="match status" value="1"/>
</dbReference>
<evidence type="ECO:0000256" key="10">
    <source>
        <dbReference type="ARBA" id="ARBA00049359"/>
    </source>
</evidence>
<dbReference type="HOGENOM" id="CLU_010119_6_3_5"/>
<dbReference type="AlphaFoldDB" id="E0TE70"/>
<keyword evidence="14" id="KW-1185">Reference proteome</keyword>
<dbReference type="OrthoDB" id="21825at2"/>
<dbReference type="Proteomes" id="UP000001302">
    <property type="component" value="Chromosome"/>
</dbReference>
<evidence type="ECO:0000313" key="13">
    <source>
        <dbReference type="EMBL" id="ADM09445.1"/>
    </source>
</evidence>
<keyword evidence="11" id="KW-0560">Oxidoreductase</keyword>
<evidence type="ECO:0000259" key="12">
    <source>
        <dbReference type="PROSITE" id="PS51471"/>
    </source>
</evidence>
<dbReference type="PROSITE" id="PS51471">
    <property type="entry name" value="FE2OG_OXY"/>
    <property type="match status" value="1"/>
</dbReference>
<name>E0TE70_PARBH</name>
<keyword evidence="11" id="KW-0479">Metal-binding</keyword>
<dbReference type="EC" id="1.14.20.7" evidence="3"/>
<evidence type="ECO:0000256" key="5">
    <source>
        <dbReference type="ARBA" id="ARBA00019045"/>
    </source>
</evidence>
<dbReference type="GO" id="GO:0009693">
    <property type="term" value="P:ethylene biosynthetic process"/>
    <property type="evidence" value="ECO:0007669"/>
    <property type="project" value="UniProtKB-KW"/>
</dbReference>
<comment type="catalytic activity">
    <reaction evidence="10">
        <text>L-arginine + 2-oxoglutarate + O2 = guanidine + L-glutamate 5-semialdehyde + succinate + CO2</text>
        <dbReference type="Rhea" id="RHEA:31535"/>
        <dbReference type="ChEBI" id="CHEBI:15379"/>
        <dbReference type="ChEBI" id="CHEBI:16526"/>
        <dbReference type="ChEBI" id="CHEBI:16810"/>
        <dbReference type="ChEBI" id="CHEBI:30031"/>
        <dbReference type="ChEBI" id="CHEBI:30087"/>
        <dbReference type="ChEBI" id="CHEBI:32682"/>
        <dbReference type="ChEBI" id="CHEBI:58066"/>
        <dbReference type="EC" id="1.14.20.7"/>
    </reaction>
</comment>
<accession>E0TE70</accession>
<dbReference type="PRINTS" id="PR00682">
    <property type="entry name" value="IPNSYNTHASE"/>
</dbReference>
<feature type="domain" description="Fe2OG dioxygenase" evidence="12">
    <location>
        <begin position="158"/>
        <end position="263"/>
    </location>
</feature>
<dbReference type="Pfam" id="PF14226">
    <property type="entry name" value="DIOX_N"/>
    <property type="match status" value="1"/>
</dbReference>
<dbReference type="InterPro" id="IPR027443">
    <property type="entry name" value="IPNS-like_sf"/>
</dbReference>
<dbReference type="RefSeq" id="WP_013300419.1">
    <property type="nucleotide sequence ID" value="NC_014414.1"/>
</dbReference>
<dbReference type="EC" id="1.13.12.19" evidence="4"/>
<keyword evidence="6" id="KW-0266">Ethylene biosynthesis</keyword>
<dbReference type="KEGG" id="pbr:PB2503_06897"/>